<evidence type="ECO:0000313" key="16">
    <source>
        <dbReference type="EMBL" id="PIP23067.1"/>
    </source>
</evidence>
<dbReference type="GO" id="GO:0006508">
    <property type="term" value="P:proteolysis"/>
    <property type="evidence" value="ECO:0007669"/>
    <property type="project" value="UniProtKB-KW"/>
</dbReference>
<evidence type="ECO:0000256" key="11">
    <source>
        <dbReference type="ARBA" id="ARBA00023136"/>
    </source>
</evidence>
<evidence type="ECO:0000256" key="13">
    <source>
        <dbReference type="SAM" id="Phobius"/>
    </source>
</evidence>
<keyword evidence="12" id="KW-0961">Cell wall biogenesis/degradation</keyword>
<dbReference type="InterPro" id="IPR012338">
    <property type="entry name" value="Beta-lactam/transpept-like"/>
</dbReference>
<dbReference type="InterPro" id="IPR050515">
    <property type="entry name" value="Beta-lactam/transpept"/>
</dbReference>
<keyword evidence="11 13" id="KW-0472">Membrane</keyword>
<evidence type="ECO:0000256" key="1">
    <source>
        <dbReference type="ARBA" id="ARBA00004167"/>
    </source>
</evidence>
<keyword evidence="10 13" id="KW-1133">Transmembrane helix</keyword>
<feature type="domain" description="Penicillin-binding protein dimerisation" evidence="15">
    <location>
        <begin position="95"/>
        <end position="264"/>
    </location>
</feature>
<comment type="subcellular location">
    <subcellularLocation>
        <location evidence="2">Cell membrane</location>
    </subcellularLocation>
    <subcellularLocation>
        <location evidence="1">Membrane</location>
        <topology evidence="1">Single-pass membrane protein</topology>
    </subcellularLocation>
</comment>
<evidence type="ECO:0000313" key="17">
    <source>
        <dbReference type="Proteomes" id="UP000229976"/>
    </source>
</evidence>
<evidence type="ECO:0000259" key="14">
    <source>
        <dbReference type="Pfam" id="PF00905"/>
    </source>
</evidence>
<evidence type="ECO:0000256" key="8">
    <source>
        <dbReference type="ARBA" id="ARBA00022960"/>
    </source>
</evidence>
<evidence type="ECO:0000256" key="3">
    <source>
        <dbReference type="ARBA" id="ARBA00022475"/>
    </source>
</evidence>
<evidence type="ECO:0000256" key="9">
    <source>
        <dbReference type="ARBA" id="ARBA00022984"/>
    </source>
</evidence>
<dbReference type="InterPro" id="IPR036138">
    <property type="entry name" value="PBP_dimer_sf"/>
</dbReference>
<dbReference type="GO" id="GO:0005886">
    <property type="term" value="C:plasma membrane"/>
    <property type="evidence" value="ECO:0007669"/>
    <property type="project" value="UniProtKB-SubCell"/>
</dbReference>
<dbReference type="GO" id="GO:0009002">
    <property type="term" value="F:serine-type D-Ala-D-Ala carboxypeptidase activity"/>
    <property type="evidence" value="ECO:0007669"/>
    <property type="project" value="InterPro"/>
</dbReference>
<dbReference type="PANTHER" id="PTHR30627:SF2">
    <property type="entry name" value="PEPTIDOGLYCAN D,D-TRANSPEPTIDASE MRDA"/>
    <property type="match status" value="1"/>
</dbReference>
<evidence type="ECO:0000256" key="12">
    <source>
        <dbReference type="ARBA" id="ARBA00023316"/>
    </source>
</evidence>
<proteinExistence type="predicted"/>
<dbReference type="EMBL" id="PCRO01000009">
    <property type="protein sequence ID" value="PIP23067.1"/>
    <property type="molecule type" value="Genomic_DNA"/>
</dbReference>
<dbReference type="InterPro" id="IPR017790">
    <property type="entry name" value="Penicillin-binding_protein_2"/>
</dbReference>
<dbReference type="InterPro" id="IPR005311">
    <property type="entry name" value="PBP_dimer"/>
</dbReference>
<dbReference type="GO" id="GO:0009252">
    <property type="term" value="P:peptidoglycan biosynthetic process"/>
    <property type="evidence" value="ECO:0007669"/>
    <property type="project" value="UniProtKB-KW"/>
</dbReference>
<dbReference type="Gene3D" id="3.90.1310.10">
    <property type="entry name" value="Penicillin-binding protein 2a (Domain 2)"/>
    <property type="match status" value="1"/>
</dbReference>
<dbReference type="Gene3D" id="3.40.710.10">
    <property type="entry name" value="DD-peptidase/beta-lactamase superfamily"/>
    <property type="match status" value="1"/>
</dbReference>
<evidence type="ECO:0000256" key="2">
    <source>
        <dbReference type="ARBA" id="ARBA00004236"/>
    </source>
</evidence>
<sequence>MFWNNKKNRIKLGFSEDIEPQDILLDSLAQKKEEELGISEKKFEVPVLKMAIKGLWGFSIFILLLLFAKTFQLQVLEHEKYSAMAEDNKFIITQIKSERGVIYDKDMKQLAFNKFSFDLICLKKDIPQEESEKQRVFNEVSRILKINPEELKSKIEKNKEKNVLVSANMGHQDLIILETKIQELPGFEIRNNETREYKDGPIFSHLMGYLGKITPEELKTQNGYSMADWIGKDGVEKEYEEILKKKSGEKRTERDVMGNIISEETISVAESGDNLVLWLDSGLQEKIAEELKKGIEQVGSKMGVAVAMNPKTGGILSLVNIPSFDNNLFSKGADPKKLKELLSDKDYPLFNRVISGNYAVGSTIKPLVATAALEEKIISPNKNINCQGLIEIVSKYDPENIQYFRDWATHGPTNMRKAIAESCNVYFYTIGGGYGNQSGLGPTRIKKFLELFGWGKETNVDLPGEGKGLMPSPEWKKTNKRMVWTDGDTYNFSIGQGYLLATPIQVVTAISAVANGGKLLQPQTVKAIIDSDKKIIKEYEPKIIRENFVNPESLKIVKEGMREGVIYGSSALMNSLPVEVAAKTGTAQIPIEGHYNNWVSVFAPYDDPQIVLTLMVEDVRGMQAVAVPIANEILKWYFTQDKPLNK</sequence>
<protein>
    <submittedName>
        <fullName evidence="16">Penicillin-binding protein 2</fullName>
    </submittedName>
</protein>
<dbReference type="Gene3D" id="3.30.1390.30">
    <property type="entry name" value="Penicillin-binding protein 2a, domain 3"/>
    <property type="match status" value="1"/>
</dbReference>
<dbReference type="SUPFAM" id="SSF56601">
    <property type="entry name" value="beta-lactamase/transpeptidase-like"/>
    <property type="match status" value="1"/>
</dbReference>
<dbReference type="NCBIfam" id="TIGR03423">
    <property type="entry name" value="pbp2_mrdA"/>
    <property type="match status" value="1"/>
</dbReference>
<evidence type="ECO:0000259" key="15">
    <source>
        <dbReference type="Pfam" id="PF03717"/>
    </source>
</evidence>
<keyword evidence="9" id="KW-0573">Peptidoglycan synthesis</keyword>
<evidence type="ECO:0000256" key="4">
    <source>
        <dbReference type="ARBA" id="ARBA00022519"/>
    </source>
</evidence>
<dbReference type="GO" id="GO:0008658">
    <property type="term" value="F:penicillin binding"/>
    <property type="evidence" value="ECO:0007669"/>
    <property type="project" value="InterPro"/>
</dbReference>
<dbReference type="AlphaFoldDB" id="A0A2G9YV14"/>
<dbReference type="SUPFAM" id="SSF56519">
    <property type="entry name" value="Penicillin binding protein dimerisation domain"/>
    <property type="match status" value="1"/>
</dbReference>
<comment type="caution">
    <text evidence="16">The sequence shown here is derived from an EMBL/GenBank/DDBJ whole genome shotgun (WGS) entry which is preliminary data.</text>
</comment>
<dbReference type="Proteomes" id="UP000229976">
    <property type="component" value="Unassembled WGS sequence"/>
</dbReference>
<keyword evidence="6 13" id="KW-0812">Transmembrane</keyword>
<keyword evidence="7" id="KW-0378">Hydrolase</keyword>
<keyword evidence="3" id="KW-1003">Cell membrane</keyword>
<accession>A0A2G9YV14</accession>
<keyword evidence="8" id="KW-0133">Cell shape</keyword>
<dbReference type="GO" id="GO:0071555">
    <property type="term" value="P:cell wall organization"/>
    <property type="evidence" value="ECO:0007669"/>
    <property type="project" value="UniProtKB-KW"/>
</dbReference>
<reference evidence="16 17" key="1">
    <citation type="submission" date="2017-09" db="EMBL/GenBank/DDBJ databases">
        <title>Depth-based differentiation of microbial function through sediment-hosted aquifers and enrichment of novel symbionts in the deep terrestrial subsurface.</title>
        <authorList>
            <person name="Probst A.J."/>
            <person name="Ladd B."/>
            <person name="Jarett J.K."/>
            <person name="Geller-Mcgrath D.E."/>
            <person name="Sieber C.M."/>
            <person name="Emerson J.B."/>
            <person name="Anantharaman K."/>
            <person name="Thomas B.C."/>
            <person name="Malmstrom R."/>
            <person name="Stieglmeier M."/>
            <person name="Klingl A."/>
            <person name="Woyke T."/>
            <person name="Ryan C.M."/>
            <person name="Banfield J.F."/>
        </authorList>
    </citation>
    <scope>NUCLEOTIDE SEQUENCE [LARGE SCALE GENOMIC DNA]</scope>
    <source>
        <strain evidence="16">CG23_combo_of_CG06-09_8_20_14_all_39_17</strain>
    </source>
</reference>
<dbReference type="GO" id="GO:0071972">
    <property type="term" value="F:peptidoglycan L,D-transpeptidase activity"/>
    <property type="evidence" value="ECO:0007669"/>
    <property type="project" value="TreeGrafter"/>
</dbReference>
<dbReference type="Pfam" id="PF03717">
    <property type="entry name" value="PBP_dimer"/>
    <property type="match status" value="1"/>
</dbReference>
<evidence type="ECO:0000256" key="10">
    <source>
        <dbReference type="ARBA" id="ARBA00022989"/>
    </source>
</evidence>
<feature type="transmembrane region" description="Helical" evidence="13">
    <location>
        <begin position="50"/>
        <end position="68"/>
    </location>
</feature>
<evidence type="ECO:0000256" key="7">
    <source>
        <dbReference type="ARBA" id="ARBA00022801"/>
    </source>
</evidence>
<evidence type="ECO:0000256" key="6">
    <source>
        <dbReference type="ARBA" id="ARBA00022692"/>
    </source>
</evidence>
<dbReference type="InterPro" id="IPR001460">
    <property type="entry name" value="PCN-bd_Tpept"/>
</dbReference>
<keyword evidence="4" id="KW-0997">Cell inner membrane</keyword>
<dbReference type="GO" id="GO:0008360">
    <property type="term" value="P:regulation of cell shape"/>
    <property type="evidence" value="ECO:0007669"/>
    <property type="project" value="UniProtKB-KW"/>
</dbReference>
<evidence type="ECO:0000256" key="5">
    <source>
        <dbReference type="ARBA" id="ARBA00022670"/>
    </source>
</evidence>
<dbReference type="PANTHER" id="PTHR30627">
    <property type="entry name" value="PEPTIDOGLYCAN D,D-TRANSPEPTIDASE"/>
    <property type="match status" value="1"/>
</dbReference>
<feature type="domain" description="Penicillin-binding protein transpeptidase" evidence="14">
    <location>
        <begin position="303"/>
        <end position="635"/>
    </location>
</feature>
<name>A0A2G9YV14_9BACT</name>
<keyword evidence="5" id="KW-0645">Protease</keyword>
<gene>
    <name evidence="16" type="primary">mrdA</name>
    <name evidence="16" type="ORF">COX37_00690</name>
</gene>
<dbReference type="Pfam" id="PF00905">
    <property type="entry name" value="Transpeptidase"/>
    <property type="match status" value="1"/>
</dbReference>
<organism evidence="16 17">
    <name type="scientific">Candidatus Nealsonbacteria bacterium CG23_combo_of_CG06-09_8_20_14_all_39_17</name>
    <dbReference type="NCBI Taxonomy" id="1974722"/>
    <lineage>
        <taxon>Bacteria</taxon>
        <taxon>Candidatus Nealsoniibacteriota</taxon>
    </lineage>
</organism>